<dbReference type="InterPro" id="IPR024463">
    <property type="entry name" value="Transposase_TnpC_homeodom"/>
</dbReference>
<proteinExistence type="predicted"/>
<keyword evidence="1" id="KW-0175">Coiled coil</keyword>
<dbReference type="InterPro" id="IPR039552">
    <property type="entry name" value="IS66_C"/>
</dbReference>
<dbReference type="InterPro" id="IPR004291">
    <property type="entry name" value="Transposase_IS66_central"/>
</dbReference>
<evidence type="ECO:0000259" key="2">
    <source>
        <dbReference type="Pfam" id="PF03050"/>
    </source>
</evidence>
<gene>
    <name evidence="6" type="ORF">BV87_03740</name>
</gene>
<accession>A0A0J9CV16</accession>
<evidence type="ECO:0000256" key="1">
    <source>
        <dbReference type="SAM" id="Coils"/>
    </source>
</evidence>
<evidence type="ECO:0000313" key="7">
    <source>
        <dbReference type="Proteomes" id="UP000037029"/>
    </source>
</evidence>
<evidence type="ECO:0000259" key="3">
    <source>
        <dbReference type="Pfam" id="PF13005"/>
    </source>
</evidence>
<feature type="domain" description="Transposase IS66 C-terminal" evidence="5">
    <location>
        <begin position="467"/>
        <end position="505"/>
    </location>
</feature>
<feature type="domain" description="Transposase IS66 zinc-finger binding" evidence="3">
    <location>
        <begin position="111"/>
        <end position="154"/>
    </location>
</feature>
<dbReference type="PANTHER" id="PTHR33678">
    <property type="entry name" value="BLL1576 PROTEIN"/>
    <property type="match status" value="1"/>
</dbReference>
<organism evidence="6 7">
    <name type="scientific">Sphingobium yanoikuyae</name>
    <name type="common">Sphingomonas yanoikuyae</name>
    <dbReference type="NCBI Taxonomy" id="13690"/>
    <lineage>
        <taxon>Bacteria</taxon>
        <taxon>Pseudomonadati</taxon>
        <taxon>Pseudomonadota</taxon>
        <taxon>Alphaproteobacteria</taxon>
        <taxon>Sphingomonadales</taxon>
        <taxon>Sphingomonadaceae</taxon>
        <taxon>Sphingobium</taxon>
    </lineage>
</organism>
<protein>
    <submittedName>
        <fullName evidence="6">IS66 family transposase</fullName>
    </submittedName>
</protein>
<name>A0A0J9CV16_SPHYA</name>
<dbReference type="Pfam" id="PF03050">
    <property type="entry name" value="DDE_Tnp_IS66"/>
    <property type="match status" value="1"/>
</dbReference>
<feature type="coiled-coil region" evidence="1">
    <location>
        <begin position="57"/>
        <end position="84"/>
    </location>
</feature>
<dbReference type="Proteomes" id="UP000037029">
    <property type="component" value="Chromosome"/>
</dbReference>
<sequence length="522" mass="56908">MSATAADLPDDVAILKAMVLAGLEREARMQHIIDQITRTTFGKRSEKLNEDQLALGLDDLDVARAELEALAEQAAAAAGQKKERARREPGTARASLPAHLARVEEVILPDETECPCCGGVLHCIDSDISSRLDVIPVQYRVIVTSRPKMACRACSDGVFQAPAPKHVVPGGLPTEALITDVLVKKYADHTPFYRQAQALRRQGIEIDRGTMCNWAGRAAAWLGRLTSRMRADLLSGARLFVDETTAKVLAPGTGKVKTGYLWAIARDDGAHGGTDPPAVAYTYMPGRGKVWAEKLLGDFTGIVQCDGYGAYKHIEAPDRRAGPGTLAFCWAHVRRGYFDDAKGGNAPVADEALRRIAGLYKIEARIRGSSPEHRLTVRQAESAPIIADMLPWLKEMLPKLPRGSHTAEAIGYTLNHWKGLVRFLEDGRIELDNNTVERSIRPITLQRKNALFTGHDLGAENWATFASLIETCKLGGINPQAYLADVLARIVLCGDTDPIDDLLPYNWVDSRATASPVIDQAA</sequence>
<dbReference type="RefSeq" id="WP_048939252.1">
    <property type="nucleotide sequence ID" value="NZ_CP020925.1"/>
</dbReference>
<dbReference type="InterPro" id="IPR052344">
    <property type="entry name" value="Transposase-related"/>
</dbReference>
<dbReference type="Pfam" id="PF13005">
    <property type="entry name" value="zf-IS66"/>
    <property type="match status" value="1"/>
</dbReference>
<dbReference type="AlphaFoldDB" id="A0A0J9CV16"/>
<evidence type="ECO:0000259" key="5">
    <source>
        <dbReference type="Pfam" id="PF13817"/>
    </source>
</evidence>
<dbReference type="PANTHER" id="PTHR33678:SF1">
    <property type="entry name" value="BLL1576 PROTEIN"/>
    <property type="match status" value="1"/>
</dbReference>
<evidence type="ECO:0000259" key="4">
    <source>
        <dbReference type="Pfam" id="PF13007"/>
    </source>
</evidence>
<dbReference type="EMBL" id="CP020925">
    <property type="protein sequence ID" value="ATP17587.1"/>
    <property type="molecule type" value="Genomic_DNA"/>
</dbReference>
<dbReference type="Pfam" id="PF13817">
    <property type="entry name" value="DDE_Tnp_IS66_C"/>
    <property type="match status" value="1"/>
</dbReference>
<evidence type="ECO:0000313" key="6">
    <source>
        <dbReference type="EMBL" id="ATP17587.1"/>
    </source>
</evidence>
<dbReference type="Pfam" id="PF13007">
    <property type="entry name" value="LZ_Tnp_IS66"/>
    <property type="match status" value="1"/>
</dbReference>
<dbReference type="InterPro" id="IPR024474">
    <property type="entry name" value="Znf_dom_IS66"/>
</dbReference>
<feature type="domain" description="Transposase IS66 central" evidence="2">
    <location>
        <begin position="171"/>
        <end position="460"/>
    </location>
</feature>
<reference evidence="6 7" key="1">
    <citation type="submission" date="2017-04" db="EMBL/GenBank/DDBJ databases">
        <title>Characterization, genome and methylation analysis of a phthalic acid esters degrading strain Sphingobium yanoikuyae SHJ.</title>
        <authorList>
            <person name="Feng L."/>
        </authorList>
    </citation>
    <scope>NUCLEOTIDE SEQUENCE [LARGE SCALE GENOMIC DNA]</scope>
    <source>
        <strain evidence="6 7">SHJ</strain>
    </source>
</reference>
<feature type="domain" description="Transposase TnpC homeodomain" evidence="4">
    <location>
        <begin position="29"/>
        <end position="104"/>
    </location>
</feature>
<dbReference type="NCBIfam" id="NF033517">
    <property type="entry name" value="transpos_IS66"/>
    <property type="match status" value="1"/>
</dbReference>